<evidence type="ECO:0000313" key="2">
    <source>
        <dbReference type="EMBL" id="MEC0276805.1"/>
    </source>
</evidence>
<feature type="compositionally biased region" description="Low complexity" evidence="1">
    <location>
        <begin position="70"/>
        <end position="81"/>
    </location>
</feature>
<gene>
    <name evidence="2" type="ORF">P4706_27840</name>
</gene>
<dbReference type="AlphaFoldDB" id="A0AAW9NP34"/>
<dbReference type="RefSeq" id="WP_367408346.1">
    <property type="nucleotide sequence ID" value="NZ_JARNBH010000042.1"/>
</dbReference>
<reference evidence="2 3" key="1">
    <citation type="submission" date="2023-03" db="EMBL/GenBank/DDBJ databases">
        <title>Bacillus Genome Sequencing.</title>
        <authorList>
            <person name="Dunlap C."/>
        </authorList>
    </citation>
    <scope>NUCLEOTIDE SEQUENCE [LARGE SCALE GENOMIC DNA]</scope>
    <source>
        <strain evidence="2 3">B-41290</strain>
    </source>
</reference>
<evidence type="ECO:0000313" key="3">
    <source>
        <dbReference type="Proteomes" id="UP001307168"/>
    </source>
</evidence>
<dbReference type="EMBL" id="JARNBH010000042">
    <property type="protein sequence ID" value="MEC0276805.1"/>
    <property type="molecule type" value="Genomic_DNA"/>
</dbReference>
<protein>
    <submittedName>
        <fullName evidence="2">Uncharacterized protein</fullName>
    </submittedName>
</protein>
<sequence>MDIRDQDSKQGIDWSEIFFRLHHYCNLNKFEIFEYTLPQIIDLMRMTNKHIEFEVQLKGSPFGMFGGGSSSSDEGSSAGEGDYQEITADNVNELARILGGA</sequence>
<feature type="region of interest" description="Disordered" evidence="1">
    <location>
        <begin position="65"/>
        <end position="86"/>
    </location>
</feature>
<keyword evidence="3" id="KW-1185">Reference proteome</keyword>
<evidence type="ECO:0000256" key="1">
    <source>
        <dbReference type="SAM" id="MobiDB-lite"/>
    </source>
</evidence>
<organism evidence="2 3">
    <name type="scientific">Peribacillus castrilensis</name>
    <dbReference type="NCBI Taxonomy" id="2897690"/>
    <lineage>
        <taxon>Bacteria</taxon>
        <taxon>Bacillati</taxon>
        <taxon>Bacillota</taxon>
        <taxon>Bacilli</taxon>
        <taxon>Bacillales</taxon>
        <taxon>Bacillaceae</taxon>
        <taxon>Peribacillus</taxon>
    </lineage>
</organism>
<proteinExistence type="predicted"/>
<comment type="caution">
    <text evidence="2">The sequence shown here is derived from an EMBL/GenBank/DDBJ whole genome shotgun (WGS) entry which is preliminary data.</text>
</comment>
<name>A0AAW9NP34_9BACI</name>
<accession>A0AAW9NP34</accession>
<dbReference type="Proteomes" id="UP001307168">
    <property type="component" value="Unassembled WGS sequence"/>
</dbReference>